<gene>
    <name evidence="6" type="ORF">GGR21_000499</name>
</gene>
<comment type="caution">
    <text evidence="6">The sequence shown here is derived from an EMBL/GenBank/DDBJ whole genome shotgun (WGS) entry which is preliminary data.</text>
</comment>
<dbReference type="AlphaFoldDB" id="A0A840CPW3"/>
<dbReference type="EMBL" id="JACIEP010000002">
    <property type="protein sequence ID" value="MBB4034612.1"/>
    <property type="molecule type" value="Genomic_DNA"/>
</dbReference>
<reference evidence="6 7" key="1">
    <citation type="submission" date="2020-08" db="EMBL/GenBank/DDBJ databases">
        <title>Genomic Encyclopedia of Type Strains, Phase IV (KMG-IV): sequencing the most valuable type-strain genomes for metagenomic binning, comparative biology and taxonomic classification.</title>
        <authorList>
            <person name="Goeker M."/>
        </authorList>
    </citation>
    <scope>NUCLEOTIDE SEQUENCE [LARGE SCALE GENOMIC DNA]</scope>
    <source>
        <strain evidence="6 7">DSM 104969</strain>
    </source>
</reference>
<comment type="similarity">
    <text evidence="2 5">Belongs to the DegT/DnrJ/EryC1 family.</text>
</comment>
<dbReference type="GO" id="GO:0008483">
    <property type="term" value="F:transaminase activity"/>
    <property type="evidence" value="ECO:0007669"/>
    <property type="project" value="TreeGrafter"/>
</dbReference>
<dbReference type="InterPro" id="IPR015422">
    <property type="entry name" value="PyrdxlP-dep_Trfase_small"/>
</dbReference>
<dbReference type="PIRSF" id="PIRSF000390">
    <property type="entry name" value="PLP_StrS"/>
    <property type="match status" value="1"/>
</dbReference>
<dbReference type="InterPro" id="IPR015421">
    <property type="entry name" value="PyrdxlP-dep_Trfase_major"/>
</dbReference>
<evidence type="ECO:0000256" key="5">
    <source>
        <dbReference type="RuleBase" id="RU004508"/>
    </source>
</evidence>
<dbReference type="SUPFAM" id="SSF53383">
    <property type="entry name" value="PLP-dependent transferases"/>
    <property type="match status" value="1"/>
</dbReference>
<name>A0A840CPW3_9BACT</name>
<dbReference type="PANTHER" id="PTHR30244">
    <property type="entry name" value="TRANSAMINASE"/>
    <property type="match status" value="1"/>
</dbReference>
<dbReference type="InterPro" id="IPR015424">
    <property type="entry name" value="PyrdxlP-dep_Trfase"/>
</dbReference>
<dbReference type="Proteomes" id="UP000555103">
    <property type="component" value="Unassembled WGS sequence"/>
</dbReference>
<evidence type="ECO:0000256" key="1">
    <source>
        <dbReference type="ARBA" id="ARBA00022898"/>
    </source>
</evidence>
<dbReference type="GO" id="GO:0030170">
    <property type="term" value="F:pyridoxal phosphate binding"/>
    <property type="evidence" value="ECO:0007669"/>
    <property type="project" value="TreeGrafter"/>
</dbReference>
<keyword evidence="1 4" id="KW-0663">Pyridoxal phosphate</keyword>
<evidence type="ECO:0000256" key="4">
    <source>
        <dbReference type="PIRSR" id="PIRSR000390-2"/>
    </source>
</evidence>
<evidence type="ECO:0000313" key="7">
    <source>
        <dbReference type="Proteomes" id="UP000555103"/>
    </source>
</evidence>
<evidence type="ECO:0000313" key="6">
    <source>
        <dbReference type="EMBL" id="MBB4034612.1"/>
    </source>
</evidence>
<evidence type="ECO:0000256" key="2">
    <source>
        <dbReference type="ARBA" id="ARBA00037999"/>
    </source>
</evidence>
<keyword evidence="7" id="KW-1185">Reference proteome</keyword>
<accession>A0A840CPW3</accession>
<sequence length="367" mass="40726">MIPFLDLKRETEPYASEIKEAINRVVDSGWYILGEEKERFEQEFAAYCGVSHCVGVGNGLDALRLILMGYMELGRIQIGDEIILPANTFVATALAVSQCGLIPVLADCDIDTYNIDPVSVKVKITGKTKAVIAVHLYGQVASMSILTEIAKQHDLLLIEDAAQAHGAIYGNKRAGSLADAAAFSFYPVKNLGALGDAGAVTTNDKELARVMGQLSNYGCESKYINKYKGLNSRLDEIQAAILSVKLKYLDKDNLKRKEIAGFYSENVKNKDIILPLLDNTKSHVFHQYVIRCPQRGKLQEYLLKEEIQAQVHYPVAIHKQKAYTEMSGLNLPVSERLQNEVLSLPAYPSLTEEEQEKIASALNDWKK</sequence>
<dbReference type="GO" id="GO:0000271">
    <property type="term" value="P:polysaccharide biosynthetic process"/>
    <property type="evidence" value="ECO:0007669"/>
    <property type="project" value="TreeGrafter"/>
</dbReference>
<organism evidence="6 7">
    <name type="scientific">Dysgonomonas hofstadii</name>
    <dbReference type="NCBI Taxonomy" id="637886"/>
    <lineage>
        <taxon>Bacteria</taxon>
        <taxon>Pseudomonadati</taxon>
        <taxon>Bacteroidota</taxon>
        <taxon>Bacteroidia</taxon>
        <taxon>Bacteroidales</taxon>
        <taxon>Dysgonomonadaceae</taxon>
        <taxon>Dysgonomonas</taxon>
    </lineage>
</organism>
<proteinExistence type="inferred from homology"/>
<dbReference type="Pfam" id="PF01041">
    <property type="entry name" value="DegT_DnrJ_EryC1"/>
    <property type="match status" value="1"/>
</dbReference>
<feature type="modified residue" description="N6-(pyridoxal phosphate)lysine" evidence="4">
    <location>
        <position position="189"/>
    </location>
</feature>
<dbReference type="Gene3D" id="3.40.640.10">
    <property type="entry name" value="Type I PLP-dependent aspartate aminotransferase-like (Major domain)"/>
    <property type="match status" value="1"/>
</dbReference>
<protein>
    <submittedName>
        <fullName evidence="6">dTDP-4-amino-4,6-dideoxygalactose transaminase</fullName>
    </submittedName>
</protein>
<dbReference type="Gene3D" id="3.90.1150.10">
    <property type="entry name" value="Aspartate Aminotransferase, domain 1"/>
    <property type="match status" value="1"/>
</dbReference>
<evidence type="ECO:0000256" key="3">
    <source>
        <dbReference type="PIRSR" id="PIRSR000390-1"/>
    </source>
</evidence>
<dbReference type="InterPro" id="IPR000653">
    <property type="entry name" value="DegT/StrS_aminotransferase"/>
</dbReference>
<dbReference type="PANTHER" id="PTHR30244:SF36">
    <property type="entry name" value="3-OXO-GLUCOSE-6-PHOSPHATE:GLUTAMATE AMINOTRANSFERASE"/>
    <property type="match status" value="1"/>
</dbReference>
<dbReference type="CDD" id="cd00616">
    <property type="entry name" value="AHBA_syn"/>
    <property type="match status" value="1"/>
</dbReference>
<feature type="active site" description="Proton acceptor" evidence="3">
    <location>
        <position position="189"/>
    </location>
</feature>
<dbReference type="RefSeq" id="WP_183305577.1">
    <property type="nucleotide sequence ID" value="NZ_JACIEP010000002.1"/>
</dbReference>